<reference evidence="1 2" key="1">
    <citation type="submission" date="2023-07" db="EMBL/GenBank/DDBJ databases">
        <title>Genomic Encyclopedia of Type Strains, Phase IV (KMG-IV): sequencing the most valuable type-strain genomes for metagenomic binning, comparative biology and taxonomic classification.</title>
        <authorList>
            <person name="Goeker M."/>
        </authorList>
    </citation>
    <scope>NUCLEOTIDE SEQUENCE [LARGE SCALE GENOMIC DNA]</scope>
    <source>
        <strain evidence="1 2">DSM 16784</strain>
    </source>
</reference>
<evidence type="ECO:0008006" key="3">
    <source>
        <dbReference type="Google" id="ProtNLM"/>
    </source>
</evidence>
<dbReference type="RefSeq" id="WP_307405006.1">
    <property type="nucleotide sequence ID" value="NZ_JAUSUR010000001.1"/>
</dbReference>
<accession>A0ABU0DYH2</accession>
<proteinExistence type="predicted"/>
<evidence type="ECO:0000313" key="1">
    <source>
        <dbReference type="EMBL" id="MDQ0359684.1"/>
    </source>
</evidence>
<protein>
    <recommendedName>
        <fullName evidence="3">DUF3788 family protein</fullName>
    </recommendedName>
</protein>
<dbReference type="InterPro" id="IPR024265">
    <property type="entry name" value="DUF3788"/>
</dbReference>
<dbReference type="Pfam" id="PF12663">
    <property type="entry name" value="DUF3788"/>
    <property type="match status" value="1"/>
</dbReference>
<dbReference type="EMBL" id="JAUSUR010000001">
    <property type="protein sequence ID" value="MDQ0359684.1"/>
    <property type="molecule type" value="Genomic_DNA"/>
</dbReference>
<gene>
    <name evidence="1" type="ORF">J2S15_000415</name>
</gene>
<sequence length="137" mass="15897">MEPVFVDKAVMPTEEMLKNTLGGSYRVLTSLKERSDEYGDITYEWKMYSKKSGWTQLVKQKKRTLFYILPRENYFEVSFVFGDRAVEALEASELADNLKKELREARKYMEGRGISISLQADSNLKDVLLLLKAKVEI</sequence>
<keyword evidence="2" id="KW-1185">Reference proteome</keyword>
<organism evidence="1 2">
    <name type="scientific">Breznakia pachnodae</name>
    <dbReference type="NCBI Taxonomy" id="265178"/>
    <lineage>
        <taxon>Bacteria</taxon>
        <taxon>Bacillati</taxon>
        <taxon>Bacillota</taxon>
        <taxon>Erysipelotrichia</taxon>
        <taxon>Erysipelotrichales</taxon>
        <taxon>Erysipelotrichaceae</taxon>
        <taxon>Breznakia</taxon>
    </lineage>
</organism>
<dbReference type="Proteomes" id="UP001230220">
    <property type="component" value="Unassembled WGS sequence"/>
</dbReference>
<comment type="caution">
    <text evidence="1">The sequence shown here is derived from an EMBL/GenBank/DDBJ whole genome shotgun (WGS) entry which is preliminary data.</text>
</comment>
<evidence type="ECO:0000313" key="2">
    <source>
        <dbReference type="Proteomes" id="UP001230220"/>
    </source>
</evidence>
<name>A0ABU0DYH2_9FIRM</name>